<protein>
    <submittedName>
        <fullName evidence="2">Uncharacterized protein</fullName>
    </submittedName>
</protein>
<sequence length="77" mass="9171">MSSNSKHNKVIQLRVKQKKKKEFGESGKLSQLLPHQSTLFPNRRKRKQKKRKKQGKQANGPSVYKSVTWLWKRQKVR</sequence>
<keyword evidence="3" id="KW-1185">Reference proteome</keyword>
<dbReference type="EMBL" id="CM017644">
    <property type="protein sequence ID" value="TYJ19154.1"/>
    <property type="molecule type" value="Genomic_DNA"/>
</dbReference>
<evidence type="ECO:0000313" key="2">
    <source>
        <dbReference type="EMBL" id="TYJ19154.1"/>
    </source>
</evidence>
<evidence type="ECO:0000256" key="1">
    <source>
        <dbReference type="SAM" id="MobiDB-lite"/>
    </source>
</evidence>
<name>A0A5D2XYY7_GOSMU</name>
<dbReference type="Proteomes" id="UP000323597">
    <property type="component" value="Chromosome A09"/>
</dbReference>
<feature type="compositionally biased region" description="Basic residues" evidence="1">
    <location>
        <begin position="42"/>
        <end position="55"/>
    </location>
</feature>
<dbReference type="AlphaFoldDB" id="A0A5D2XYY7"/>
<evidence type="ECO:0000313" key="3">
    <source>
        <dbReference type="Proteomes" id="UP000323597"/>
    </source>
</evidence>
<feature type="region of interest" description="Disordered" evidence="1">
    <location>
        <begin position="1"/>
        <end position="66"/>
    </location>
</feature>
<proteinExistence type="predicted"/>
<reference evidence="2 3" key="1">
    <citation type="submission" date="2019-07" db="EMBL/GenBank/DDBJ databases">
        <title>WGS assembly of Gossypium mustelinum.</title>
        <authorList>
            <person name="Chen Z.J."/>
            <person name="Sreedasyam A."/>
            <person name="Ando A."/>
            <person name="Song Q."/>
            <person name="De L."/>
            <person name="Hulse-Kemp A."/>
            <person name="Ding M."/>
            <person name="Ye W."/>
            <person name="Kirkbride R."/>
            <person name="Jenkins J."/>
            <person name="Plott C."/>
            <person name="Lovell J."/>
            <person name="Lin Y.-M."/>
            <person name="Vaughn R."/>
            <person name="Liu B."/>
            <person name="Li W."/>
            <person name="Simpson S."/>
            <person name="Scheffler B."/>
            <person name="Saski C."/>
            <person name="Grover C."/>
            <person name="Hu G."/>
            <person name="Conover J."/>
            <person name="Carlson J."/>
            <person name="Shu S."/>
            <person name="Boston L."/>
            <person name="Williams M."/>
            <person name="Peterson D."/>
            <person name="Mcgee K."/>
            <person name="Jones D."/>
            <person name="Wendel J."/>
            <person name="Stelly D."/>
            <person name="Grimwood J."/>
            <person name="Schmutz J."/>
        </authorList>
    </citation>
    <scope>NUCLEOTIDE SEQUENCE [LARGE SCALE GENOMIC DNA]</scope>
    <source>
        <strain evidence="2">1408120.09</strain>
    </source>
</reference>
<gene>
    <name evidence="2" type="ORF">E1A91_A09G172700v1</name>
</gene>
<organism evidence="2 3">
    <name type="scientific">Gossypium mustelinum</name>
    <name type="common">Cotton</name>
    <name type="synonym">Gossypium caicoense</name>
    <dbReference type="NCBI Taxonomy" id="34275"/>
    <lineage>
        <taxon>Eukaryota</taxon>
        <taxon>Viridiplantae</taxon>
        <taxon>Streptophyta</taxon>
        <taxon>Embryophyta</taxon>
        <taxon>Tracheophyta</taxon>
        <taxon>Spermatophyta</taxon>
        <taxon>Magnoliopsida</taxon>
        <taxon>eudicotyledons</taxon>
        <taxon>Gunneridae</taxon>
        <taxon>Pentapetalae</taxon>
        <taxon>rosids</taxon>
        <taxon>malvids</taxon>
        <taxon>Malvales</taxon>
        <taxon>Malvaceae</taxon>
        <taxon>Malvoideae</taxon>
        <taxon>Gossypium</taxon>
    </lineage>
</organism>
<accession>A0A5D2XYY7</accession>